<sequence length="105" mass="12030">MFCRDASKSFTNDTMLTAYTDRSRSPSPNLRIRPTDRKLSAPQPLLKVTPSIKHEPKLSLSSKLPLIKKKSRSLKEFHRLKSVHFNSPKAENRKTDRLDVNVSVI</sequence>
<proteinExistence type="predicted"/>
<reference evidence="3" key="1">
    <citation type="submission" date="2016-11" db="UniProtKB">
        <authorList>
            <consortium name="WormBaseParasite"/>
        </authorList>
    </citation>
    <scope>IDENTIFICATION</scope>
</reference>
<evidence type="ECO:0000313" key="2">
    <source>
        <dbReference type="Proteomes" id="UP000095284"/>
    </source>
</evidence>
<evidence type="ECO:0000313" key="3">
    <source>
        <dbReference type="WBParaSite" id="BXY_1288300.1"/>
    </source>
</evidence>
<organism evidence="2 3">
    <name type="scientific">Bursaphelenchus xylophilus</name>
    <name type="common">Pinewood nematode worm</name>
    <name type="synonym">Aphelenchoides xylophilus</name>
    <dbReference type="NCBI Taxonomy" id="6326"/>
    <lineage>
        <taxon>Eukaryota</taxon>
        <taxon>Metazoa</taxon>
        <taxon>Ecdysozoa</taxon>
        <taxon>Nematoda</taxon>
        <taxon>Chromadorea</taxon>
        <taxon>Rhabditida</taxon>
        <taxon>Tylenchina</taxon>
        <taxon>Tylenchomorpha</taxon>
        <taxon>Aphelenchoidea</taxon>
        <taxon>Aphelenchoididae</taxon>
        <taxon>Bursaphelenchus</taxon>
    </lineage>
</organism>
<dbReference type="AlphaFoldDB" id="A0A1I7SIL2"/>
<accession>A0A1I7SIL2</accession>
<evidence type="ECO:0000256" key="1">
    <source>
        <dbReference type="SAM" id="MobiDB-lite"/>
    </source>
</evidence>
<feature type="region of interest" description="Disordered" evidence="1">
    <location>
        <begin position="17"/>
        <end position="37"/>
    </location>
</feature>
<dbReference type="WBParaSite" id="BXY_1288300.1">
    <property type="protein sequence ID" value="BXY_1288300.1"/>
    <property type="gene ID" value="BXY_1288300"/>
</dbReference>
<protein>
    <submittedName>
        <fullName evidence="3">TPX2_importin domain-containing protein</fullName>
    </submittedName>
</protein>
<dbReference type="Proteomes" id="UP000095284">
    <property type="component" value="Unplaced"/>
</dbReference>
<name>A0A1I7SIL2_BURXY</name>